<organism evidence="1 2">
    <name type="scientific">Legionella maceachernii</name>
    <dbReference type="NCBI Taxonomy" id="466"/>
    <lineage>
        <taxon>Bacteria</taxon>
        <taxon>Pseudomonadati</taxon>
        <taxon>Pseudomonadota</taxon>
        <taxon>Gammaproteobacteria</taxon>
        <taxon>Legionellales</taxon>
        <taxon>Legionellaceae</taxon>
        <taxon>Legionella</taxon>
    </lineage>
</organism>
<dbReference type="PATRIC" id="fig|466.6.peg.793"/>
<sequence>MFTNQLLSHGFTREQIIELSIHFSFEKGQALQYLLEPITDKNQQPVLDSTGTPVNSLSVLIRDGFTPEQLLKILKCENEINNIDILLELIMPALDQNQQRLFDYAGNPITPLSELLSVRVSRDQIVSVLSHYRGSESLRALQQLLQPIQDANGSFTTPFFILTQMGFTPAGIIAVLNHDQGYRNLKALLKLFNPLPSVTGSTTLFDCLTGVGFTLNQIISVLSHDGGYKKLRALQRLASPPLETDEQPSFPAIPSPFTNSLSRLIQAGFTLSQLIFVFNRNSELVNLMNISAIFDFVNRRSRIVALFEVAKAPDRTIHTELLKTILKIPEYREHLAQQPDTAFQNLCITIKSLRIEQLSEVKIFSVADLDQLCQPLSSHQYGGGASNSRYRLFPAVNLTPTASSELLMTASMPF</sequence>
<name>A0A0W0WC31_9GAMM</name>
<dbReference type="RefSeq" id="WP_058451558.1">
    <property type="nucleotide sequence ID" value="NZ_CAAAIB010000005.1"/>
</dbReference>
<keyword evidence="2" id="KW-1185">Reference proteome</keyword>
<proteinExistence type="predicted"/>
<accession>A0A0W0WC31</accession>
<protein>
    <submittedName>
        <fullName evidence="1">Avirulence protein AvrBs3</fullName>
    </submittedName>
</protein>
<dbReference type="STRING" id="466.Lmac_0739"/>
<reference evidence="1 2" key="1">
    <citation type="submission" date="2015-11" db="EMBL/GenBank/DDBJ databases">
        <title>Genomic analysis of 38 Legionella species identifies large and diverse effector repertoires.</title>
        <authorList>
            <person name="Burstein D."/>
            <person name="Amaro F."/>
            <person name="Zusman T."/>
            <person name="Lifshitz Z."/>
            <person name="Cohen O."/>
            <person name="Gilbert J.A."/>
            <person name="Pupko T."/>
            <person name="Shuman H.A."/>
            <person name="Segal G."/>
        </authorList>
    </citation>
    <scope>NUCLEOTIDE SEQUENCE [LARGE SCALE GENOMIC DNA]</scope>
    <source>
        <strain evidence="1 2">PX-1-G2-E2</strain>
    </source>
</reference>
<dbReference type="AlphaFoldDB" id="A0A0W0WC31"/>
<evidence type="ECO:0000313" key="2">
    <source>
        <dbReference type="Proteomes" id="UP000054908"/>
    </source>
</evidence>
<gene>
    <name evidence="1" type="primary">avrBs3_2</name>
    <name evidence="1" type="ORF">Lmac_0739</name>
</gene>
<evidence type="ECO:0000313" key="1">
    <source>
        <dbReference type="EMBL" id="KTD29795.1"/>
    </source>
</evidence>
<dbReference type="Proteomes" id="UP000054908">
    <property type="component" value="Unassembled WGS sequence"/>
</dbReference>
<dbReference type="OrthoDB" id="9972178at2"/>
<dbReference type="EMBL" id="LNYL01000021">
    <property type="protein sequence ID" value="KTD29795.1"/>
    <property type="molecule type" value="Genomic_DNA"/>
</dbReference>
<dbReference type="Gene3D" id="6.10.140.500">
    <property type="match status" value="1"/>
</dbReference>
<comment type="caution">
    <text evidence="1">The sequence shown here is derived from an EMBL/GenBank/DDBJ whole genome shotgun (WGS) entry which is preliminary data.</text>
</comment>